<keyword evidence="5" id="KW-1185">Reference proteome</keyword>
<dbReference type="FunFam" id="1.25.40.10:FF:000031">
    <property type="entry name" value="Pentatricopeptide repeat-containing protein mitochondrial"/>
    <property type="match status" value="1"/>
</dbReference>
<dbReference type="SUPFAM" id="SSF48452">
    <property type="entry name" value="TPR-like"/>
    <property type="match status" value="1"/>
</dbReference>
<dbReference type="InterPro" id="IPR002885">
    <property type="entry name" value="PPR_rpt"/>
</dbReference>
<dbReference type="FunFam" id="1.25.40.10:FF:000196">
    <property type="entry name" value="Pentatricopeptide repeat-containing protein At4g14850"/>
    <property type="match status" value="1"/>
</dbReference>
<gene>
    <name evidence="4" type="ORF">HPP92_021928</name>
</gene>
<protein>
    <recommendedName>
        <fullName evidence="3">DYW domain-containing protein</fullName>
    </recommendedName>
</protein>
<evidence type="ECO:0000259" key="3">
    <source>
        <dbReference type="Pfam" id="PF14432"/>
    </source>
</evidence>
<dbReference type="PROSITE" id="PS51375">
    <property type="entry name" value="PPR"/>
    <property type="match status" value="2"/>
</dbReference>
<evidence type="ECO:0000313" key="5">
    <source>
        <dbReference type="Proteomes" id="UP000636800"/>
    </source>
</evidence>
<dbReference type="FunFam" id="1.25.40.10:FF:000366">
    <property type="entry name" value="Pentatricopeptide (PPR) repeat-containing protein"/>
    <property type="match status" value="1"/>
</dbReference>
<proteinExistence type="predicted"/>
<dbReference type="Pfam" id="PF14432">
    <property type="entry name" value="DYW_deaminase"/>
    <property type="match status" value="1"/>
</dbReference>
<feature type="repeat" description="PPR" evidence="2">
    <location>
        <begin position="390"/>
        <end position="424"/>
    </location>
</feature>
<reference evidence="4 5" key="1">
    <citation type="journal article" date="2020" name="Nat. Food">
        <title>A phased Vanilla planifolia genome enables genetic improvement of flavour and production.</title>
        <authorList>
            <person name="Hasing T."/>
            <person name="Tang H."/>
            <person name="Brym M."/>
            <person name="Khazi F."/>
            <person name="Huang T."/>
            <person name="Chambers A.H."/>
        </authorList>
    </citation>
    <scope>NUCLEOTIDE SEQUENCE [LARGE SCALE GENOMIC DNA]</scope>
    <source>
        <tissue evidence="4">Leaf</tissue>
    </source>
</reference>
<sequence length="696" mass="77675">MRKSLLLSQTRSNSSDLAGLLLASDNPRQAAKLHAHLTTTNSISHPYLHSLLVSLYARCNLLPHATAVLISRLSIDADSNGKQPVSAAACTSILSRLSRSDRPADAFSFFAALRCSGLLPCPNAFTFSSILPACQSSCGSQIHSLVVKNGSDSHQFVSSALADMYAKSFDMASAKLVFDEMPNRNLVCWNALIVGYLHNALYKEAILAFLELLMIGPSIRPDQVSFSSALSACANSRELNLGQGTHNLAVKSGLEPLAYVKNSLIDMYTKCGCFNTAHELFDEMLEKDVVTWNIMATGFVQSERFEEAIGLFLAMRRHHPQPDEASFSTVLNAAANLVEMLVGTEIHCQVLKFGFPLNRSITSSLITMYSKCGSLEYAERVFAEVKKFHNVVSWTAMIAALQLHGHGNQVLQLFDEMLESGINPDYITFVCVLSACSHNGLVERGFKYFYSMSREHSLIPTGEHYACIVDMLGRAGRLDEAKQFINEMPLQPDVSVWGALLGACRNYQNLELGREVAHKLFEIEPLNPGNYILLSNLYASHGRMEEADEVRSLMGINGVKKVTSYSWIEVRRKTFVFTAHDLSHEKTREIYEMLRKMEELVKEKGYVADISFAVNHVEGYKEYGLWRHSERLAFAFGLMSFPEGGVIRVMKNLRTCGDCHTVMKLLSGILQREIVLRDTNRFHRFANGSCSCRDYW</sequence>
<dbReference type="Gene3D" id="1.25.40.10">
    <property type="entry name" value="Tetratricopeptide repeat domain"/>
    <property type="match status" value="4"/>
</dbReference>
<dbReference type="FunFam" id="1.25.40.10:FF:000073">
    <property type="entry name" value="Pentatricopeptide repeat-containing protein chloroplastic"/>
    <property type="match status" value="1"/>
</dbReference>
<dbReference type="Proteomes" id="UP000636800">
    <property type="component" value="Chromosome 11"/>
</dbReference>
<dbReference type="InterPro" id="IPR032867">
    <property type="entry name" value="DYW_dom"/>
</dbReference>
<dbReference type="InterPro" id="IPR046960">
    <property type="entry name" value="PPR_At4g14850-like_plant"/>
</dbReference>
<dbReference type="AlphaFoldDB" id="A0A835PWA1"/>
<dbReference type="NCBIfam" id="TIGR00756">
    <property type="entry name" value="PPR"/>
    <property type="match status" value="4"/>
</dbReference>
<evidence type="ECO:0000256" key="1">
    <source>
        <dbReference type="ARBA" id="ARBA00022737"/>
    </source>
</evidence>
<dbReference type="GO" id="GO:0008270">
    <property type="term" value="F:zinc ion binding"/>
    <property type="evidence" value="ECO:0007669"/>
    <property type="project" value="InterPro"/>
</dbReference>
<dbReference type="Pfam" id="PF20431">
    <property type="entry name" value="E_motif"/>
    <property type="match status" value="1"/>
</dbReference>
<dbReference type="OrthoDB" id="1747788at2759"/>
<dbReference type="InterPro" id="IPR046848">
    <property type="entry name" value="E_motif"/>
</dbReference>
<dbReference type="Pfam" id="PF13041">
    <property type="entry name" value="PPR_2"/>
    <property type="match status" value="2"/>
</dbReference>
<evidence type="ECO:0000313" key="4">
    <source>
        <dbReference type="EMBL" id="KAG0461631.1"/>
    </source>
</evidence>
<dbReference type="GO" id="GO:0003723">
    <property type="term" value="F:RNA binding"/>
    <property type="evidence" value="ECO:0007669"/>
    <property type="project" value="InterPro"/>
</dbReference>
<dbReference type="PANTHER" id="PTHR47926">
    <property type="entry name" value="PENTATRICOPEPTIDE REPEAT-CONTAINING PROTEIN"/>
    <property type="match status" value="1"/>
</dbReference>
<organism evidence="4 5">
    <name type="scientific">Vanilla planifolia</name>
    <name type="common">Vanilla</name>
    <dbReference type="NCBI Taxonomy" id="51239"/>
    <lineage>
        <taxon>Eukaryota</taxon>
        <taxon>Viridiplantae</taxon>
        <taxon>Streptophyta</taxon>
        <taxon>Embryophyta</taxon>
        <taxon>Tracheophyta</taxon>
        <taxon>Spermatophyta</taxon>
        <taxon>Magnoliopsida</taxon>
        <taxon>Liliopsida</taxon>
        <taxon>Asparagales</taxon>
        <taxon>Orchidaceae</taxon>
        <taxon>Vanilloideae</taxon>
        <taxon>Vanilleae</taxon>
        <taxon>Vanilla</taxon>
    </lineage>
</organism>
<feature type="domain" description="DYW" evidence="3">
    <location>
        <begin position="605"/>
        <end position="696"/>
    </location>
</feature>
<feature type="repeat" description="PPR" evidence="2">
    <location>
        <begin position="288"/>
        <end position="322"/>
    </location>
</feature>
<dbReference type="Pfam" id="PF01535">
    <property type="entry name" value="PPR"/>
    <property type="match status" value="3"/>
</dbReference>
<name>A0A835PWA1_VANPL</name>
<comment type="caution">
    <text evidence="4">The sequence shown here is derived from an EMBL/GenBank/DDBJ whole genome shotgun (WGS) entry which is preliminary data.</text>
</comment>
<dbReference type="InterPro" id="IPR011990">
    <property type="entry name" value="TPR-like_helical_dom_sf"/>
</dbReference>
<accession>A0A835PWA1</accession>
<evidence type="ECO:0000256" key="2">
    <source>
        <dbReference type="PROSITE-ProRule" id="PRU00708"/>
    </source>
</evidence>
<dbReference type="EMBL" id="JADCNL010000011">
    <property type="protein sequence ID" value="KAG0461631.1"/>
    <property type="molecule type" value="Genomic_DNA"/>
</dbReference>
<dbReference type="GO" id="GO:0009451">
    <property type="term" value="P:RNA modification"/>
    <property type="evidence" value="ECO:0007669"/>
    <property type="project" value="InterPro"/>
</dbReference>
<keyword evidence="1" id="KW-0677">Repeat</keyword>
<dbReference type="PANTHER" id="PTHR47926:SF418">
    <property type="entry name" value="(WILD MALAYSIAN BANANA) HYPOTHETICAL PROTEIN"/>
    <property type="match status" value="1"/>
</dbReference>